<dbReference type="Pfam" id="PF13489">
    <property type="entry name" value="Methyltransf_23"/>
    <property type="match status" value="1"/>
</dbReference>
<organism evidence="3 4">
    <name type="scientific">Clostridium sporogenes</name>
    <dbReference type="NCBI Taxonomy" id="1509"/>
    <lineage>
        <taxon>Bacteria</taxon>
        <taxon>Bacillati</taxon>
        <taxon>Bacillota</taxon>
        <taxon>Clostridia</taxon>
        <taxon>Eubacteriales</taxon>
        <taxon>Clostridiaceae</taxon>
        <taxon>Clostridium</taxon>
    </lineage>
</organism>
<gene>
    <name evidence="3" type="ORF">CGS26_13925</name>
</gene>
<accession>A0AAE6LVN1</accession>
<dbReference type="Gene3D" id="6.20.50.110">
    <property type="entry name" value="Methyltransferase, zinc-binding domain"/>
    <property type="match status" value="1"/>
</dbReference>
<dbReference type="Gene3D" id="3.40.50.720">
    <property type="entry name" value="NAD(P)-binding Rossmann-like Domain"/>
    <property type="match status" value="1"/>
</dbReference>
<dbReference type="InterPro" id="IPR013630">
    <property type="entry name" value="Methyltransf_Zn-bd_dom_put"/>
</dbReference>
<feature type="domain" description="Methyltransferase putative zinc binding" evidence="1">
    <location>
        <begin position="15"/>
        <end position="70"/>
    </location>
</feature>
<dbReference type="InterPro" id="IPR013691">
    <property type="entry name" value="MeTrfase_14"/>
</dbReference>
<evidence type="ECO:0000313" key="3">
    <source>
        <dbReference type="EMBL" id="QDY33392.1"/>
    </source>
</evidence>
<sequence>MRTMKKFSFNKNNECRLCKSKSLLKFIEFKDIPLAGNPVSASSKTYTYNLDAYVCEECKLVQLLDVIDSEIYEEYTYTPSHSEEFKLYVDGLAEEIHKFFGKRKVIEIGSGNGYFLKCINNRGSKVLGFEPSRKLASESESMGVETVNDYFCSGAISKIPNEFLKSDMIIMRHVLEHIDSFEDIMSSICKILDNEKGILLIEVPYLGNIINENQFYAFFHEHLSYYSLSTITKLLNKYKFNIIGGKKAFMEGGSMLVYAIPGEANVHDYESILNDSEYDIDKNFIDDIKLSDVKTLQDFANNTKENIQSLTNFILSEKNKGKKVAAWGAGQRGISLINLCGLSNHDLEYLVDVNPLYDGLYVPIANIPIVNPDYIYEKPVDYIVVFATGYIEFIRDSNKRFEENGGHFVSIIPKISIYKGK</sequence>
<dbReference type="EMBL" id="CP022405">
    <property type="protein sequence ID" value="QDY33392.1"/>
    <property type="molecule type" value="Genomic_DNA"/>
</dbReference>
<reference evidence="3" key="1">
    <citation type="submission" date="2017-07" db="EMBL/GenBank/DDBJ databases">
        <title>Genome sequencing of BoNT-producing clostridia.</title>
        <authorList>
            <person name="Williamson C."/>
        </authorList>
    </citation>
    <scope>NUCLEOTIDE SEQUENCE</scope>
    <source>
        <strain evidence="3">AM553</strain>
    </source>
</reference>
<dbReference type="AlphaFoldDB" id="A0AAE6LVN1"/>
<evidence type="ECO:0000259" key="1">
    <source>
        <dbReference type="Pfam" id="PF08421"/>
    </source>
</evidence>
<evidence type="ECO:0000313" key="4">
    <source>
        <dbReference type="Proteomes" id="UP000962161"/>
    </source>
</evidence>
<dbReference type="Proteomes" id="UP000962161">
    <property type="component" value="Chromosome"/>
</dbReference>
<dbReference type="PANTHER" id="PTHR43861">
    <property type="entry name" value="TRANS-ACONITATE 2-METHYLTRANSFERASE-RELATED"/>
    <property type="match status" value="1"/>
</dbReference>
<dbReference type="SUPFAM" id="SSF53335">
    <property type="entry name" value="S-adenosyl-L-methionine-dependent methyltransferases"/>
    <property type="match status" value="1"/>
</dbReference>
<dbReference type="InterPro" id="IPR029063">
    <property type="entry name" value="SAM-dependent_MTases_sf"/>
</dbReference>
<evidence type="ECO:0000259" key="2">
    <source>
        <dbReference type="Pfam" id="PF08484"/>
    </source>
</evidence>
<dbReference type="InterPro" id="IPR038576">
    <property type="entry name" value="Methyltransf_Zn-bd_dom_put_sf"/>
</dbReference>
<protein>
    <recommendedName>
        <fullName evidence="5">Class I SAM-dependent methyltransferase</fullName>
    </recommendedName>
</protein>
<dbReference type="Pfam" id="PF08421">
    <property type="entry name" value="Methyltransf_13"/>
    <property type="match status" value="1"/>
</dbReference>
<dbReference type="PANTHER" id="PTHR43861:SF5">
    <property type="entry name" value="BLL5978 PROTEIN"/>
    <property type="match status" value="1"/>
</dbReference>
<evidence type="ECO:0008006" key="5">
    <source>
        <dbReference type="Google" id="ProtNLM"/>
    </source>
</evidence>
<dbReference type="Gene3D" id="3.40.50.150">
    <property type="entry name" value="Vaccinia Virus protein VP39"/>
    <property type="match status" value="1"/>
</dbReference>
<dbReference type="Pfam" id="PF08484">
    <property type="entry name" value="Methyltransf_14"/>
    <property type="match status" value="1"/>
</dbReference>
<name>A0AAE6LVN1_CLOSG</name>
<proteinExistence type="predicted"/>
<feature type="domain" description="C-methyltransferase" evidence="2">
    <location>
        <begin position="251"/>
        <end position="413"/>
    </location>
</feature>